<dbReference type="CDD" id="cd14014">
    <property type="entry name" value="STKc_PknB_like"/>
    <property type="match status" value="1"/>
</dbReference>
<accession>A0A975G1C1</accession>
<dbReference type="Proteomes" id="UP000676409">
    <property type="component" value="Chromosome"/>
</dbReference>
<dbReference type="InterPro" id="IPR000719">
    <property type="entry name" value="Prot_kinase_dom"/>
</dbReference>
<organism evidence="7 8">
    <name type="scientific">Phenylobacterium montanum</name>
    <dbReference type="NCBI Taxonomy" id="2823693"/>
    <lineage>
        <taxon>Bacteria</taxon>
        <taxon>Pseudomonadati</taxon>
        <taxon>Pseudomonadota</taxon>
        <taxon>Alphaproteobacteria</taxon>
        <taxon>Caulobacterales</taxon>
        <taxon>Caulobacteraceae</taxon>
        <taxon>Phenylobacterium</taxon>
    </lineage>
</organism>
<dbReference type="GO" id="GO:0004674">
    <property type="term" value="F:protein serine/threonine kinase activity"/>
    <property type="evidence" value="ECO:0007669"/>
    <property type="project" value="UniProtKB-KW"/>
</dbReference>
<reference evidence="7" key="1">
    <citation type="submission" date="2021-04" db="EMBL/GenBank/DDBJ databases">
        <title>The complete genome sequence of Caulobacter sp. S6.</title>
        <authorList>
            <person name="Tang Y."/>
            <person name="Ouyang W."/>
            <person name="Liu Q."/>
            <person name="Huang B."/>
            <person name="Guo Z."/>
            <person name="Lei P."/>
        </authorList>
    </citation>
    <scope>NUCLEOTIDE SEQUENCE</scope>
    <source>
        <strain evidence="7">S6</strain>
    </source>
</reference>
<dbReference type="Pfam" id="PF00069">
    <property type="entry name" value="Pkinase"/>
    <property type="match status" value="1"/>
</dbReference>
<feature type="compositionally biased region" description="Basic and acidic residues" evidence="5">
    <location>
        <begin position="643"/>
        <end position="655"/>
    </location>
</feature>
<dbReference type="EMBL" id="CP073078">
    <property type="protein sequence ID" value="QUD89080.1"/>
    <property type="molecule type" value="Genomic_DNA"/>
</dbReference>
<dbReference type="RefSeq" id="WP_211939130.1">
    <property type="nucleotide sequence ID" value="NZ_CP073078.1"/>
</dbReference>
<keyword evidence="4" id="KW-0067">ATP-binding</keyword>
<sequence length="655" mass="69400">MPQSTTPDARTGSDAAAIASLRPTSASGVSERRSEPQGRVTVGSVLNHIYQVRRFLAQGGMGEVYEGVNINTDERVAIKVILPHLAQDPKIDAMFRKEARTLTRLTHPALVQYRVLAQEPDLGVLYIVTEFVDGDGLDELIGEFLPSEAELRALTRRLADGLRAAHELGAVHRDISPDNILLPGGKLEAAKIIDFGIAQDGSTPQGTLLGEAFAGKLGYVAPEQLGDFGREVGPWTDVYSLGLVILALAAGGSLDMGLTPAEAVDRRRAGPDLSPLPEELRAVFQRMLEPDPQRRLRSMDQVINALDGTLPQAPALPASPPARTSRSALIGATVGALGILAAFGLGATSLMSWLARRPPPPASAPTIAPEAVLDSALRSASCAWLNDRMSRGADGLHIELSGAAGDPAAAAGQLTQAMEKAGAHVAATDHSLVHALPPTACAAVTAFARLHATSSEATWLRPQANLFHLLPDPICQNDPHQGVAVLNLRAPPPGPGEDVSLLRLDETGAVSPVFTSLADFKAKAATSRPRGYKFEDLGPQGLRISLCEKTRGLKGMLVIHGKPPFDLVGLRPGPAPSASAQAISPDWIASAGKAQGWRTQMAWYEVEQGYLPTQAPAKATTKRPPHLKLPTVRQINPPPPAPRPDRHDTLGTDFK</sequence>
<dbReference type="SUPFAM" id="SSF56112">
    <property type="entry name" value="Protein kinase-like (PK-like)"/>
    <property type="match status" value="1"/>
</dbReference>
<evidence type="ECO:0000313" key="7">
    <source>
        <dbReference type="EMBL" id="QUD89080.1"/>
    </source>
</evidence>
<evidence type="ECO:0000259" key="6">
    <source>
        <dbReference type="PROSITE" id="PS50011"/>
    </source>
</evidence>
<evidence type="ECO:0000256" key="2">
    <source>
        <dbReference type="ARBA" id="ARBA00022741"/>
    </source>
</evidence>
<evidence type="ECO:0000256" key="4">
    <source>
        <dbReference type="ARBA" id="ARBA00022840"/>
    </source>
</evidence>
<dbReference type="PANTHER" id="PTHR43289:SF6">
    <property type="entry name" value="SERINE_THREONINE-PROTEIN KINASE NEKL-3"/>
    <property type="match status" value="1"/>
</dbReference>
<dbReference type="Gene3D" id="1.10.510.10">
    <property type="entry name" value="Transferase(Phosphotransferase) domain 1"/>
    <property type="match status" value="1"/>
</dbReference>
<name>A0A975G1C1_9CAUL</name>
<dbReference type="KEGG" id="caul:KCG34_04115"/>
<feature type="domain" description="Protein kinase" evidence="6">
    <location>
        <begin position="50"/>
        <end position="310"/>
    </location>
</feature>
<evidence type="ECO:0000256" key="3">
    <source>
        <dbReference type="ARBA" id="ARBA00022777"/>
    </source>
</evidence>
<evidence type="ECO:0000313" key="8">
    <source>
        <dbReference type="Proteomes" id="UP000676409"/>
    </source>
</evidence>
<dbReference type="AlphaFoldDB" id="A0A975G1C1"/>
<evidence type="ECO:0000256" key="1">
    <source>
        <dbReference type="ARBA" id="ARBA00022679"/>
    </source>
</evidence>
<dbReference type="Gene3D" id="3.30.200.20">
    <property type="entry name" value="Phosphorylase Kinase, domain 1"/>
    <property type="match status" value="1"/>
</dbReference>
<keyword evidence="7" id="KW-0723">Serine/threonine-protein kinase</keyword>
<keyword evidence="2" id="KW-0547">Nucleotide-binding</keyword>
<feature type="region of interest" description="Disordered" evidence="5">
    <location>
        <begin position="1"/>
        <end position="36"/>
    </location>
</feature>
<evidence type="ECO:0000256" key="5">
    <source>
        <dbReference type="SAM" id="MobiDB-lite"/>
    </source>
</evidence>
<proteinExistence type="predicted"/>
<dbReference type="PROSITE" id="PS50011">
    <property type="entry name" value="PROTEIN_KINASE_DOM"/>
    <property type="match status" value="1"/>
</dbReference>
<feature type="region of interest" description="Disordered" evidence="5">
    <location>
        <begin position="614"/>
        <end position="655"/>
    </location>
</feature>
<dbReference type="PANTHER" id="PTHR43289">
    <property type="entry name" value="MITOGEN-ACTIVATED PROTEIN KINASE KINASE KINASE 20-RELATED"/>
    <property type="match status" value="1"/>
</dbReference>
<keyword evidence="1" id="KW-0808">Transferase</keyword>
<gene>
    <name evidence="7" type="ORF">KCG34_04115</name>
</gene>
<dbReference type="GO" id="GO:0005524">
    <property type="term" value="F:ATP binding"/>
    <property type="evidence" value="ECO:0007669"/>
    <property type="project" value="UniProtKB-KW"/>
</dbReference>
<keyword evidence="8" id="KW-1185">Reference proteome</keyword>
<keyword evidence="3 7" id="KW-0418">Kinase</keyword>
<dbReference type="InterPro" id="IPR011009">
    <property type="entry name" value="Kinase-like_dom_sf"/>
</dbReference>
<protein>
    <submittedName>
        <fullName evidence="7">Serine/threonine protein kinase</fullName>
    </submittedName>
</protein>